<comment type="subcellular location">
    <subcellularLocation>
        <location evidence="1">Membrane</location>
    </subcellularLocation>
</comment>
<dbReference type="Pfam" id="PF10229">
    <property type="entry name" value="MMADHC"/>
    <property type="match status" value="1"/>
</dbReference>
<accession>A0A1I7XQY7</accession>
<comment type="similarity">
    <text evidence="2">Belongs to the CD36 family.</text>
</comment>
<feature type="transmembrane region" description="Helical" evidence="7">
    <location>
        <begin position="418"/>
        <end position="439"/>
    </location>
</feature>
<dbReference type="Pfam" id="PF01130">
    <property type="entry name" value="CD36"/>
    <property type="match status" value="2"/>
</dbReference>
<evidence type="ECO:0000256" key="1">
    <source>
        <dbReference type="ARBA" id="ARBA00004370"/>
    </source>
</evidence>
<dbReference type="GO" id="GO:0009235">
    <property type="term" value="P:cobalamin metabolic process"/>
    <property type="evidence" value="ECO:0007669"/>
    <property type="project" value="InterPro"/>
</dbReference>
<evidence type="ECO:0000256" key="4">
    <source>
        <dbReference type="ARBA" id="ARBA00022989"/>
    </source>
</evidence>
<evidence type="ECO:0000256" key="5">
    <source>
        <dbReference type="ARBA" id="ARBA00023136"/>
    </source>
</evidence>
<dbReference type="PANTHER" id="PTHR11923">
    <property type="entry name" value="SCAVENGER RECEPTOR CLASS B TYPE-1 SR-B1"/>
    <property type="match status" value="1"/>
</dbReference>
<dbReference type="WBParaSite" id="Hba_19749">
    <property type="protein sequence ID" value="Hba_19749"/>
    <property type="gene ID" value="Hba_19749"/>
</dbReference>
<evidence type="ECO:0000256" key="3">
    <source>
        <dbReference type="ARBA" id="ARBA00022692"/>
    </source>
</evidence>
<dbReference type="GO" id="GO:0005737">
    <property type="term" value="C:cytoplasm"/>
    <property type="evidence" value="ECO:0007669"/>
    <property type="project" value="TreeGrafter"/>
</dbReference>
<evidence type="ECO:0000313" key="9">
    <source>
        <dbReference type="WBParaSite" id="Hba_19749"/>
    </source>
</evidence>
<dbReference type="PRINTS" id="PR01609">
    <property type="entry name" value="CD36FAMILY"/>
</dbReference>
<dbReference type="InterPro" id="IPR002159">
    <property type="entry name" value="CD36_fam"/>
</dbReference>
<dbReference type="AlphaFoldDB" id="A0A1I7XQY7"/>
<dbReference type="InterPro" id="IPR019362">
    <property type="entry name" value="MMADHC"/>
</dbReference>
<dbReference type="PANTHER" id="PTHR11923:SF103">
    <property type="entry name" value="SCAVENGER RECEPTOR (CD36 FAMILY) RELATED"/>
    <property type="match status" value="1"/>
</dbReference>
<evidence type="ECO:0000256" key="6">
    <source>
        <dbReference type="ARBA" id="ARBA00023180"/>
    </source>
</evidence>
<feature type="transmembrane region" description="Helical" evidence="7">
    <location>
        <begin position="20"/>
        <end position="44"/>
    </location>
</feature>
<keyword evidence="5 7" id="KW-0472">Membrane</keyword>
<dbReference type="GO" id="GO:0016020">
    <property type="term" value="C:membrane"/>
    <property type="evidence" value="ECO:0007669"/>
    <property type="project" value="UniProtKB-SubCell"/>
</dbReference>
<reference evidence="9" key="1">
    <citation type="submission" date="2016-11" db="UniProtKB">
        <authorList>
            <consortium name="WormBaseParasite"/>
        </authorList>
    </citation>
    <scope>IDENTIFICATION</scope>
</reference>
<proteinExistence type="inferred from homology"/>
<protein>
    <submittedName>
        <fullName evidence="9">Protein croquemort</fullName>
    </submittedName>
</protein>
<sequence>MSSDSAKKTTNWKWKLISSVLCLTGFMLLILGVTMYFLIIPMIVESSIRQNSHLVENSRLMAKWKNPEYKIQFKLYVYSVKNPDEIMAGEIPEVSGNGPYVFDKKLENRLISAEHGIVKFKRYNSYYFNEADSCQTCILGNRIWVPNIIYQKFVEAASTSGMRAAATTLLSQTAFLEVEVGEFLFEGYKDPFLDKVCEIPFMNFVCDSIFDLPDRIGMFYEANNTADGVYEIMDGVADTKDLGKIVTWNGRPSLDESWSSHFLNYVIENNIQPNVSSDFINIHDIYVKIIVLPNYRLVADKALDFSQPPIMISLPNFHFATDEVKMSVKGMNESDPERDVITVDIEPRIGVVLRAQRRSQINVEMWKGKELTFPINLKKMRSSLIPVLVIHEDVEIDDDSLNTIKTELINTEWWSCNMAKLLIVIGIFALMITALLILIKMSVFSNIYMDILDMKLSVVGPHMRGFTARICQFSTQPRYIQPAVIFIRGGSGGIYMFISIARQNSLLGPDKQFPLPGDVCHKVHMMQNDSTVSVSSLPSVEDHTCSIRSVLDRSRVDVDANYLADQQETAIDEVVILNVTYYYNIYILTLDLKFLFPNMKIDNMTVSVINLTQKSDCDMSAWSQTMEEEREILTASFIASATAVCATLRRCGYWADFIDPSSGRPYLGKFTNHALFETDEAYQQMGFRIEDLGCCKVLKHITWGTHAFVGTLFTNAPLDSDIVKDIMKKVNTEEGCD</sequence>
<dbReference type="Proteomes" id="UP000095283">
    <property type="component" value="Unplaced"/>
</dbReference>
<evidence type="ECO:0000256" key="2">
    <source>
        <dbReference type="ARBA" id="ARBA00010532"/>
    </source>
</evidence>
<keyword evidence="3 7" id="KW-0812">Transmembrane</keyword>
<evidence type="ECO:0000256" key="7">
    <source>
        <dbReference type="SAM" id="Phobius"/>
    </source>
</evidence>
<keyword evidence="6" id="KW-0325">Glycoprotein</keyword>
<keyword evidence="8" id="KW-1185">Reference proteome</keyword>
<organism evidence="8 9">
    <name type="scientific">Heterorhabditis bacteriophora</name>
    <name type="common">Entomopathogenic nematode worm</name>
    <dbReference type="NCBI Taxonomy" id="37862"/>
    <lineage>
        <taxon>Eukaryota</taxon>
        <taxon>Metazoa</taxon>
        <taxon>Ecdysozoa</taxon>
        <taxon>Nematoda</taxon>
        <taxon>Chromadorea</taxon>
        <taxon>Rhabditida</taxon>
        <taxon>Rhabditina</taxon>
        <taxon>Rhabditomorpha</taxon>
        <taxon>Strongyloidea</taxon>
        <taxon>Heterorhabditidae</taxon>
        <taxon>Heterorhabditis</taxon>
    </lineage>
</organism>
<keyword evidence="4 7" id="KW-1133">Transmembrane helix</keyword>
<evidence type="ECO:0000313" key="8">
    <source>
        <dbReference type="Proteomes" id="UP000095283"/>
    </source>
</evidence>
<name>A0A1I7XQY7_HETBA</name>
<dbReference type="GO" id="GO:0005044">
    <property type="term" value="F:scavenger receptor activity"/>
    <property type="evidence" value="ECO:0007669"/>
    <property type="project" value="TreeGrafter"/>
</dbReference>